<accession>A0A6H1ZP42</accession>
<proteinExistence type="predicted"/>
<evidence type="ECO:0000313" key="2">
    <source>
        <dbReference type="EMBL" id="QJI02192.1"/>
    </source>
</evidence>
<dbReference type="EMBL" id="MT144115">
    <property type="protein sequence ID" value="QJA49045.1"/>
    <property type="molecule type" value="Genomic_DNA"/>
</dbReference>
<dbReference type="EMBL" id="MT144981">
    <property type="protein sequence ID" value="QJI02192.1"/>
    <property type="molecule type" value="Genomic_DNA"/>
</dbReference>
<evidence type="ECO:0000313" key="1">
    <source>
        <dbReference type="EMBL" id="QJA49045.1"/>
    </source>
</evidence>
<gene>
    <name evidence="1" type="ORF">TM448A01221_0010</name>
    <name evidence="2" type="ORF">TM448B02997_0012</name>
</gene>
<name>A0A6H1ZP42_9ZZZZ</name>
<protein>
    <submittedName>
        <fullName evidence="1">Uncharacterized protein</fullName>
    </submittedName>
</protein>
<dbReference type="AlphaFoldDB" id="A0A6H1ZP42"/>
<reference evidence="1" key="1">
    <citation type="submission" date="2020-03" db="EMBL/GenBank/DDBJ databases">
        <title>The deep terrestrial virosphere.</title>
        <authorList>
            <person name="Holmfeldt K."/>
            <person name="Nilsson E."/>
            <person name="Simone D."/>
            <person name="Lopez-Fernandez M."/>
            <person name="Wu X."/>
            <person name="de Brujin I."/>
            <person name="Lundin D."/>
            <person name="Andersson A."/>
            <person name="Bertilsson S."/>
            <person name="Dopson M."/>
        </authorList>
    </citation>
    <scope>NUCLEOTIDE SEQUENCE</scope>
    <source>
        <strain evidence="1">TM448A01221</strain>
        <strain evidence="2">TM448B02997</strain>
    </source>
</reference>
<sequence length="70" mass="7969">MKIYVNTNVIDHIMIKKLLEIETIAVVDIIVNIDYIRGIVTYGNSSPLICGSCHEHHYPDQPCQPCQEKT</sequence>
<organism evidence="1">
    <name type="scientific">viral metagenome</name>
    <dbReference type="NCBI Taxonomy" id="1070528"/>
    <lineage>
        <taxon>unclassified sequences</taxon>
        <taxon>metagenomes</taxon>
        <taxon>organismal metagenomes</taxon>
    </lineage>
</organism>